<reference evidence="2 3" key="1">
    <citation type="journal article" date="2019" name="Sci. Rep.">
        <title>Orb-weaving spider Araneus ventricosus genome elucidates the spidroin gene catalogue.</title>
        <authorList>
            <person name="Kono N."/>
            <person name="Nakamura H."/>
            <person name="Ohtoshi R."/>
            <person name="Moran D.A.P."/>
            <person name="Shinohara A."/>
            <person name="Yoshida Y."/>
            <person name="Fujiwara M."/>
            <person name="Mori M."/>
            <person name="Tomita M."/>
            <person name="Arakawa K."/>
        </authorList>
    </citation>
    <scope>NUCLEOTIDE SEQUENCE [LARGE SCALE GENOMIC DNA]</scope>
</reference>
<dbReference type="OrthoDB" id="6436235at2759"/>
<dbReference type="AlphaFoldDB" id="A0A4Y2D3T1"/>
<evidence type="ECO:0000313" key="3">
    <source>
        <dbReference type="Proteomes" id="UP000499080"/>
    </source>
</evidence>
<dbReference type="EMBL" id="BGPR01000298">
    <property type="protein sequence ID" value="GBM11363.1"/>
    <property type="molecule type" value="Genomic_DNA"/>
</dbReference>
<sequence>MRHVKHSKNSGWKTFRTNASNPYGKQYKAAFRKTIPPALLIALKNNNPTGGQLKIADNILEQMFPNPLNYADLPTLRTNTPDDAPFTKEEIAIVIKNLHKGKAPGPDRIDNIIIQQINKRFPILFMELFNKCLHLGTFPDPLKLGNIILFKKEGKREDEASSYRLISLLPTIGKVLEQLLTQRLDHHLERFNHISDNQYGFREGRSTELAIHHH</sequence>
<dbReference type="Pfam" id="PF00078">
    <property type="entry name" value="RVT_1"/>
    <property type="match status" value="1"/>
</dbReference>
<comment type="caution">
    <text evidence="2">The sequence shown here is derived from an EMBL/GenBank/DDBJ whole genome shotgun (WGS) entry which is preliminary data.</text>
</comment>
<organism evidence="2 3">
    <name type="scientific">Araneus ventricosus</name>
    <name type="common">Orbweaver spider</name>
    <name type="synonym">Epeira ventricosa</name>
    <dbReference type="NCBI Taxonomy" id="182803"/>
    <lineage>
        <taxon>Eukaryota</taxon>
        <taxon>Metazoa</taxon>
        <taxon>Ecdysozoa</taxon>
        <taxon>Arthropoda</taxon>
        <taxon>Chelicerata</taxon>
        <taxon>Arachnida</taxon>
        <taxon>Araneae</taxon>
        <taxon>Araneomorphae</taxon>
        <taxon>Entelegynae</taxon>
        <taxon>Araneoidea</taxon>
        <taxon>Araneidae</taxon>
        <taxon>Araneus</taxon>
    </lineage>
</organism>
<keyword evidence="3" id="KW-1185">Reference proteome</keyword>
<name>A0A4Y2D3T1_ARAVE</name>
<dbReference type="InterPro" id="IPR043502">
    <property type="entry name" value="DNA/RNA_pol_sf"/>
</dbReference>
<accession>A0A4Y2D3T1</accession>
<dbReference type="InterPro" id="IPR000477">
    <property type="entry name" value="RT_dom"/>
</dbReference>
<gene>
    <name evidence="2" type="ORF">AVEN_13588_1</name>
</gene>
<dbReference type="Proteomes" id="UP000499080">
    <property type="component" value="Unassembled WGS sequence"/>
</dbReference>
<proteinExistence type="predicted"/>
<feature type="domain" description="Reverse transcriptase" evidence="1">
    <location>
        <begin position="154"/>
        <end position="208"/>
    </location>
</feature>
<dbReference type="GO" id="GO:0071897">
    <property type="term" value="P:DNA biosynthetic process"/>
    <property type="evidence" value="ECO:0007669"/>
    <property type="project" value="UniProtKB-ARBA"/>
</dbReference>
<dbReference type="PANTHER" id="PTHR19446">
    <property type="entry name" value="REVERSE TRANSCRIPTASES"/>
    <property type="match status" value="1"/>
</dbReference>
<evidence type="ECO:0000259" key="1">
    <source>
        <dbReference type="Pfam" id="PF00078"/>
    </source>
</evidence>
<dbReference type="SUPFAM" id="SSF56672">
    <property type="entry name" value="DNA/RNA polymerases"/>
    <property type="match status" value="1"/>
</dbReference>
<evidence type="ECO:0000313" key="2">
    <source>
        <dbReference type="EMBL" id="GBM11363.1"/>
    </source>
</evidence>
<protein>
    <recommendedName>
        <fullName evidence="1">Reverse transcriptase domain-containing protein</fullName>
    </recommendedName>
</protein>